<reference evidence="1 2" key="1">
    <citation type="journal article" date="2020" name="Microorganisms">
        <title>Osmotic Adaptation and Compatible Solute Biosynthesis of Phototrophic Bacteria as Revealed from Genome Analyses.</title>
        <authorList>
            <person name="Imhoff J.F."/>
            <person name="Rahn T."/>
            <person name="Kunzel S."/>
            <person name="Keller A."/>
            <person name="Neulinger S.C."/>
        </authorList>
    </citation>
    <scope>NUCLEOTIDE SEQUENCE [LARGE SCALE GENOMIC DNA]</scope>
    <source>
        <strain evidence="1 2">DSM 15382</strain>
    </source>
</reference>
<comment type="caution">
    <text evidence="1">The sequence shown here is derived from an EMBL/GenBank/DDBJ whole genome shotgun (WGS) entry which is preliminary data.</text>
</comment>
<accession>A0ABS1D3W6</accession>
<protein>
    <recommendedName>
        <fullName evidence="3">LysR family transcriptional regulator</fullName>
    </recommendedName>
</protein>
<gene>
    <name evidence="1" type="ORF">CKO45_24095</name>
</gene>
<evidence type="ECO:0000313" key="2">
    <source>
        <dbReference type="Proteomes" id="UP000697995"/>
    </source>
</evidence>
<proteinExistence type="predicted"/>
<keyword evidence="2" id="KW-1185">Reference proteome</keyword>
<name>A0ABS1D3W6_9PROT</name>
<dbReference type="EMBL" id="NRSG01000280">
    <property type="protein sequence ID" value="MBK1661295.1"/>
    <property type="molecule type" value="Genomic_DNA"/>
</dbReference>
<evidence type="ECO:0008006" key="3">
    <source>
        <dbReference type="Google" id="ProtNLM"/>
    </source>
</evidence>
<organism evidence="1 2">
    <name type="scientific">Paracraurococcus ruber</name>
    <dbReference type="NCBI Taxonomy" id="77675"/>
    <lineage>
        <taxon>Bacteria</taxon>
        <taxon>Pseudomonadati</taxon>
        <taxon>Pseudomonadota</taxon>
        <taxon>Alphaproteobacteria</taxon>
        <taxon>Acetobacterales</taxon>
        <taxon>Roseomonadaceae</taxon>
        <taxon>Paracraurococcus</taxon>
    </lineage>
</organism>
<sequence>TSQTSGSSPSATPPVAAGSYVLAHRRADRARPALRAFADWLAAEMRADLPRLAALSRAALAGAATGGSPWVA</sequence>
<dbReference type="Proteomes" id="UP000697995">
    <property type="component" value="Unassembled WGS sequence"/>
</dbReference>
<evidence type="ECO:0000313" key="1">
    <source>
        <dbReference type="EMBL" id="MBK1661295.1"/>
    </source>
</evidence>
<dbReference type="RefSeq" id="WP_200306256.1">
    <property type="nucleotide sequence ID" value="NZ_NRSG01000280.1"/>
</dbReference>
<feature type="non-terminal residue" evidence="1">
    <location>
        <position position="1"/>
    </location>
</feature>